<organism evidence="2 3">
    <name type="scientific">Trematosphaeria pertusa</name>
    <dbReference type="NCBI Taxonomy" id="390896"/>
    <lineage>
        <taxon>Eukaryota</taxon>
        <taxon>Fungi</taxon>
        <taxon>Dikarya</taxon>
        <taxon>Ascomycota</taxon>
        <taxon>Pezizomycotina</taxon>
        <taxon>Dothideomycetes</taxon>
        <taxon>Pleosporomycetidae</taxon>
        <taxon>Pleosporales</taxon>
        <taxon>Massarineae</taxon>
        <taxon>Trematosphaeriaceae</taxon>
        <taxon>Trematosphaeria</taxon>
    </lineage>
</organism>
<protein>
    <recommendedName>
        <fullName evidence="4">Heterokaryon incompatibility domain-containing protein</fullName>
    </recommendedName>
</protein>
<dbReference type="AlphaFoldDB" id="A0A6A6IF40"/>
<name>A0A6A6IF40_9PLEO</name>
<proteinExistence type="predicted"/>
<dbReference type="PANTHER" id="PTHR33112">
    <property type="entry name" value="DOMAIN PROTEIN, PUTATIVE-RELATED"/>
    <property type="match status" value="1"/>
</dbReference>
<accession>A0A6A6IF40</accession>
<evidence type="ECO:0000256" key="1">
    <source>
        <dbReference type="SAM" id="MobiDB-lite"/>
    </source>
</evidence>
<dbReference type="Proteomes" id="UP000800094">
    <property type="component" value="Unassembled WGS sequence"/>
</dbReference>
<dbReference type="RefSeq" id="XP_033684198.1">
    <property type="nucleotide sequence ID" value="XM_033829023.1"/>
</dbReference>
<dbReference type="PANTHER" id="PTHR33112:SF8">
    <property type="entry name" value="HETEROKARYON INCOMPATIBILITY DOMAIN-CONTAINING PROTEIN"/>
    <property type="match status" value="1"/>
</dbReference>
<evidence type="ECO:0008006" key="4">
    <source>
        <dbReference type="Google" id="ProtNLM"/>
    </source>
</evidence>
<sequence length="357" mass="39551">MYSRCDLTKETDKLIALTGIASKIHTRTGQNWCAGIWKDFVCQGLLWLPTNDELSPPSVARAPSWSWASWDGAIQFPLAVRENGFRPRCEFVSLETPDKDQVAWLNGVGSLTLRGRLLAVSSLTYAHTAQLGPGPPRKGDITSGGPDLPLISLRSYVLVHSLYIAQPYELRQAAIGWIAHDRAGHTAFDYLPPGSFMMPMATPGFWGEQSIPHKPAIWFLILGTHESVPERDKHQRYLSSFAPAAPPPEVAFLGIFLESPIGEKSGVYRRIGFGQLSRRFVESEISRTSQVTPRGRRFRGRGGRWSHAVSASSQPSVDSCTKDVDANETHKRRAGRGSQTKWIDDVFAKDLTIVTIV</sequence>
<dbReference type="EMBL" id="ML987195">
    <property type="protein sequence ID" value="KAF2249194.1"/>
    <property type="molecule type" value="Genomic_DNA"/>
</dbReference>
<feature type="compositionally biased region" description="Polar residues" evidence="1">
    <location>
        <begin position="309"/>
        <end position="319"/>
    </location>
</feature>
<feature type="compositionally biased region" description="Basic residues" evidence="1">
    <location>
        <begin position="294"/>
        <end position="304"/>
    </location>
</feature>
<dbReference type="OrthoDB" id="3801316at2759"/>
<keyword evidence="3" id="KW-1185">Reference proteome</keyword>
<reference evidence="2" key="1">
    <citation type="journal article" date="2020" name="Stud. Mycol.">
        <title>101 Dothideomycetes genomes: a test case for predicting lifestyles and emergence of pathogens.</title>
        <authorList>
            <person name="Haridas S."/>
            <person name="Albert R."/>
            <person name="Binder M."/>
            <person name="Bloem J."/>
            <person name="Labutti K."/>
            <person name="Salamov A."/>
            <person name="Andreopoulos B."/>
            <person name="Baker S."/>
            <person name="Barry K."/>
            <person name="Bills G."/>
            <person name="Bluhm B."/>
            <person name="Cannon C."/>
            <person name="Castanera R."/>
            <person name="Culley D."/>
            <person name="Daum C."/>
            <person name="Ezra D."/>
            <person name="Gonzalez J."/>
            <person name="Henrissat B."/>
            <person name="Kuo A."/>
            <person name="Liang C."/>
            <person name="Lipzen A."/>
            <person name="Lutzoni F."/>
            <person name="Magnuson J."/>
            <person name="Mondo S."/>
            <person name="Nolan M."/>
            <person name="Ohm R."/>
            <person name="Pangilinan J."/>
            <person name="Park H.-J."/>
            <person name="Ramirez L."/>
            <person name="Alfaro M."/>
            <person name="Sun H."/>
            <person name="Tritt A."/>
            <person name="Yoshinaga Y."/>
            <person name="Zwiers L.-H."/>
            <person name="Turgeon B."/>
            <person name="Goodwin S."/>
            <person name="Spatafora J."/>
            <person name="Crous P."/>
            <person name="Grigoriev I."/>
        </authorList>
    </citation>
    <scope>NUCLEOTIDE SEQUENCE</scope>
    <source>
        <strain evidence="2">CBS 122368</strain>
    </source>
</reference>
<gene>
    <name evidence="2" type="ORF">BU26DRAFT_519345</name>
</gene>
<evidence type="ECO:0000313" key="3">
    <source>
        <dbReference type="Proteomes" id="UP000800094"/>
    </source>
</evidence>
<feature type="compositionally biased region" description="Basic and acidic residues" evidence="1">
    <location>
        <begin position="320"/>
        <end position="329"/>
    </location>
</feature>
<evidence type="ECO:0000313" key="2">
    <source>
        <dbReference type="EMBL" id="KAF2249194.1"/>
    </source>
</evidence>
<dbReference type="GeneID" id="54582353"/>
<feature type="region of interest" description="Disordered" evidence="1">
    <location>
        <begin position="294"/>
        <end position="337"/>
    </location>
</feature>